<sequence length="362" mass="41540">MADLREIYAIEPDGSLWSVPQNYDVNFNWDYDDGRVAMAGLYRKGVEMQWDAATRIDWSQELDEENPEQLPEQMLPIAGMARYEAMSRQEKATVRRHFQAWQISQFMQGEQGALICAAKIVTQVPDTDSKFYAATQTIDEARHVESYKRLLQKFGVAYPMTKPLQELIDQVLRDSRWDMTYLGMQVVIEGLALAAFQQIRDHAQNPLAAAVNAYVMQDESRHVAFGRLALRDYYPQLTQAERDEREEFLLEACYLMRDRFDAVEVWKRLGLDPAECAAHMYDSGFMQMFRSSLFTRIVPIVKDIGLWGDTIRKGYETMGILGYADTDVQALQDADEDIAKSFDARRAYVDSVIQRAGALETA</sequence>
<dbReference type="Gene3D" id="1.10.620.20">
    <property type="entry name" value="Ribonucleotide Reductase, subunit A"/>
    <property type="match status" value="1"/>
</dbReference>
<dbReference type="RefSeq" id="WP_211936928.1">
    <property type="nucleotide sequence ID" value="NZ_CP073078.1"/>
</dbReference>
<name>A0A975FYX8_9CAUL</name>
<dbReference type="GO" id="GO:0016491">
    <property type="term" value="F:oxidoreductase activity"/>
    <property type="evidence" value="ECO:0007669"/>
    <property type="project" value="InterPro"/>
</dbReference>
<dbReference type="InterPro" id="IPR009078">
    <property type="entry name" value="Ferritin-like_SF"/>
</dbReference>
<dbReference type="InterPro" id="IPR025859">
    <property type="entry name" value="AurF/CmlI"/>
</dbReference>
<dbReference type="KEGG" id="caul:KCG34_17605"/>
<dbReference type="SUPFAM" id="SSF47240">
    <property type="entry name" value="Ferritin-like"/>
    <property type="match status" value="1"/>
</dbReference>
<organism evidence="1 2">
    <name type="scientific">Phenylobacterium montanum</name>
    <dbReference type="NCBI Taxonomy" id="2823693"/>
    <lineage>
        <taxon>Bacteria</taxon>
        <taxon>Pseudomonadati</taxon>
        <taxon>Pseudomonadota</taxon>
        <taxon>Alphaproteobacteria</taxon>
        <taxon>Caulobacterales</taxon>
        <taxon>Caulobacteraceae</taxon>
        <taxon>Phenylobacterium</taxon>
    </lineage>
</organism>
<dbReference type="CDD" id="cd00657">
    <property type="entry name" value="Ferritin_like"/>
    <property type="match status" value="1"/>
</dbReference>
<evidence type="ECO:0000313" key="2">
    <source>
        <dbReference type="Proteomes" id="UP000676409"/>
    </source>
</evidence>
<dbReference type="Proteomes" id="UP000676409">
    <property type="component" value="Chromosome"/>
</dbReference>
<reference evidence="1" key="1">
    <citation type="submission" date="2021-04" db="EMBL/GenBank/DDBJ databases">
        <title>The complete genome sequence of Caulobacter sp. S6.</title>
        <authorList>
            <person name="Tang Y."/>
            <person name="Ouyang W."/>
            <person name="Liu Q."/>
            <person name="Huang B."/>
            <person name="Guo Z."/>
            <person name="Lei P."/>
        </authorList>
    </citation>
    <scope>NUCLEOTIDE SEQUENCE</scope>
    <source>
        <strain evidence="1">S6</strain>
    </source>
</reference>
<keyword evidence="2" id="KW-1185">Reference proteome</keyword>
<evidence type="ECO:0000313" key="1">
    <source>
        <dbReference type="EMBL" id="QUD86876.1"/>
    </source>
</evidence>
<protein>
    <submittedName>
        <fullName evidence="1">Ferritin-like domain-containing protein</fullName>
    </submittedName>
</protein>
<dbReference type="InterPro" id="IPR012348">
    <property type="entry name" value="RNR-like"/>
</dbReference>
<gene>
    <name evidence="1" type="ORF">KCG34_17605</name>
</gene>
<accession>A0A975FYX8</accession>
<dbReference type="EMBL" id="CP073078">
    <property type="protein sequence ID" value="QUD86876.1"/>
    <property type="molecule type" value="Genomic_DNA"/>
</dbReference>
<dbReference type="AlphaFoldDB" id="A0A975FYX8"/>
<dbReference type="Pfam" id="PF11583">
    <property type="entry name" value="AurF"/>
    <property type="match status" value="1"/>
</dbReference>
<proteinExistence type="predicted"/>